<feature type="transmembrane region" description="Helical" evidence="1">
    <location>
        <begin position="127"/>
        <end position="151"/>
    </location>
</feature>
<keyword evidence="1" id="KW-1133">Transmembrane helix</keyword>
<evidence type="ECO:0000256" key="1">
    <source>
        <dbReference type="SAM" id="Phobius"/>
    </source>
</evidence>
<evidence type="ECO:0000313" key="2">
    <source>
        <dbReference type="EMBL" id="KYF77488.1"/>
    </source>
</evidence>
<dbReference type="EMBL" id="JEMB01002894">
    <property type="protein sequence ID" value="KYF77488.1"/>
    <property type="molecule type" value="Genomic_DNA"/>
</dbReference>
<dbReference type="PANTHER" id="PTHR43044:SF1">
    <property type="entry name" value="QUINOL:CYTOCHROME C OXIDOREDUCTASE QUINONE-BINDING SUBUNIT 2"/>
    <property type="match status" value="1"/>
</dbReference>
<dbReference type="AlphaFoldDB" id="A0A150RCM5"/>
<feature type="transmembrane region" description="Helical" evidence="1">
    <location>
        <begin position="248"/>
        <end position="270"/>
    </location>
</feature>
<feature type="transmembrane region" description="Helical" evidence="1">
    <location>
        <begin position="205"/>
        <end position="227"/>
    </location>
</feature>
<feature type="transmembrane region" description="Helical" evidence="1">
    <location>
        <begin position="12"/>
        <end position="34"/>
    </location>
</feature>
<feature type="transmembrane region" description="Helical" evidence="1">
    <location>
        <begin position="290"/>
        <end position="311"/>
    </location>
</feature>
<reference evidence="2 3" key="1">
    <citation type="submission" date="2014-02" db="EMBL/GenBank/DDBJ databases">
        <title>The small core and large imbalanced accessory genome model reveals a collaborative survival strategy of Sorangium cellulosum strains in nature.</title>
        <authorList>
            <person name="Han K."/>
            <person name="Peng R."/>
            <person name="Blom J."/>
            <person name="Li Y.-Z."/>
        </authorList>
    </citation>
    <scope>NUCLEOTIDE SEQUENCE [LARGE SCALE GENOMIC DNA]</scope>
    <source>
        <strain evidence="2 3">So0011-07</strain>
    </source>
</reference>
<evidence type="ECO:0000313" key="3">
    <source>
        <dbReference type="Proteomes" id="UP000075635"/>
    </source>
</evidence>
<gene>
    <name evidence="2" type="ORF">BE17_46210</name>
</gene>
<organism evidence="2 3">
    <name type="scientific">Sorangium cellulosum</name>
    <name type="common">Polyangium cellulosum</name>
    <dbReference type="NCBI Taxonomy" id="56"/>
    <lineage>
        <taxon>Bacteria</taxon>
        <taxon>Pseudomonadati</taxon>
        <taxon>Myxococcota</taxon>
        <taxon>Polyangia</taxon>
        <taxon>Polyangiales</taxon>
        <taxon>Polyangiaceae</taxon>
        <taxon>Sorangium</taxon>
    </lineage>
</organism>
<sequence length="393" mass="44058">MNRDAIEYKGGATIAASLAIAALGGVAAIIGGFVDLRRFFFSYLAAWSFAVFLSVGALVALLTCNAMRAGWPTAVRRLLETMVAPLPLLAALIAPVLVGLDTLYPWMHPERVADEHARRILEHRAPYFNPGFFVVRSAIYLAIWIAVALLLRRRSFAQDREPRADVKDAMYGLSGAVLPVVAITIVFSSFDWLMSLEATWYSTMFPVYVFASAFVTAVGALTVLSYAAQTSGYLARLNASHYYALGRLLLAFTIFWAYAAYFQFMLIWIANKPDEVAFFLDRWEGPWRPTTVLVVLTRFVVPFLILMSYAIKRRPRHLAWMALWVVVSGYIDFHWLVVPATGRHGFAYHWLDLAMLCVVGGLSTAFAAWRLRGRPVVPVHDPRLEEAFAYRSV</sequence>
<proteinExistence type="predicted"/>
<keyword evidence="1" id="KW-0812">Transmembrane</keyword>
<comment type="caution">
    <text evidence="2">The sequence shown here is derived from an EMBL/GenBank/DDBJ whole genome shotgun (WGS) entry which is preliminary data.</text>
</comment>
<dbReference type="PANTHER" id="PTHR43044">
    <property type="match status" value="1"/>
</dbReference>
<feature type="transmembrane region" description="Helical" evidence="1">
    <location>
        <begin position="83"/>
        <end position="107"/>
    </location>
</feature>
<name>A0A150RCM5_SORCE</name>
<dbReference type="Proteomes" id="UP000075635">
    <property type="component" value="Unassembled WGS sequence"/>
</dbReference>
<feature type="transmembrane region" description="Helical" evidence="1">
    <location>
        <begin position="350"/>
        <end position="369"/>
    </location>
</feature>
<accession>A0A150RCM5</accession>
<feature type="transmembrane region" description="Helical" evidence="1">
    <location>
        <begin position="171"/>
        <end position="193"/>
    </location>
</feature>
<keyword evidence="1" id="KW-0472">Membrane</keyword>
<feature type="transmembrane region" description="Helical" evidence="1">
    <location>
        <begin position="40"/>
        <end position="62"/>
    </location>
</feature>
<evidence type="ECO:0008006" key="4">
    <source>
        <dbReference type="Google" id="ProtNLM"/>
    </source>
</evidence>
<protein>
    <recommendedName>
        <fullName evidence="4">Quinol:cytochrome C oxidoreductase</fullName>
    </recommendedName>
</protein>
<feature type="transmembrane region" description="Helical" evidence="1">
    <location>
        <begin position="318"/>
        <end position="338"/>
    </location>
</feature>